<dbReference type="InterPro" id="IPR013324">
    <property type="entry name" value="RNA_pol_sigma_r3/r4-like"/>
</dbReference>
<dbReference type="Pfam" id="PF04542">
    <property type="entry name" value="Sigma70_r2"/>
    <property type="match status" value="1"/>
</dbReference>
<comment type="similarity">
    <text evidence="1">Belongs to the sigma-70 factor family. ECF subfamily.</text>
</comment>
<dbReference type="EMBL" id="SGXA01000001">
    <property type="protein sequence ID" value="RZS76133.1"/>
    <property type="molecule type" value="Genomic_DNA"/>
</dbReference>
<feature type="domain" description="RNA polymerase sigma factor 70 region 4 type 2" evidence="6">
    <location>
        <begin position="127"/>
        <end position="178"/>
    </location>
</feature>
<comment type="caution">
    <text evidence="7">The sequence shown here is derived from an EMBL/GenBank/DDBJ whole genome shotgun (WGS) entry which is preliminary data.</text>
</comment>
<protein>
    <submittedName>
        <fullName evidence="7">RNA polymerase sigma-70 factor (ECF subfamily)</fullName>
    </submittedName>
</protein>
<dbReference type="NCBIfam" id="TIGR02937">
    <property type="entry name" value="sigma70-ECF"/>
    <property type="match status" value="1"/>
</dbReference>
<dbReference type="Gene3D" id="1.10.10.10">
    <property type="entry name" value="Winged helix-like DNA-binding domain superfamily/Winged helix DNA-binding domain"/>
    <property type="match status" value="1"/>
</dbReference>
<dbReference type="Proteomes" id="UP000293874">
    <property type="component" value="Unassembled WGS sequence"/>
</dbReference>
<organism evidence="7 8">
    <name type="scientific">Pseudobacter ginsenosidimutans</name>
    <dbReference type="NCBI Taxonomy" id="661488"/>
    <lineage>
        <taxon>Bacteria</taxon>
        <taxon>Pseudomonadati</taxon>
        <taxon>Bacteroidota</taxon>
        <taxon>Chitinophagia</taxon>
        <taxon>Chitinophagales</taxon>
        <taxon>Chitinophagaceae</taxon>
        <taxon>Pseudobacter</taxon>
    </lineage>
</organism>
<dbReference type="GO" id="GO:0003677">
    <property type="term" value="F:DNA binding"/>
    <property type="evidence" value="ECO:0007669"/>
    <property type="project" value="InterPro"/>
</dbReference>
<evidence type="ECO:0000256" key="2">
    <source>
        <dbReference type="ARBA" id="ARBA00023015"/>
    </source>
</evidence>
<dbReference type="OrthoDB" id="759001at2"/>
<dbReference type="PANTHER" id="PTHR43133:SF46">
    <property type="entry name" value="RNA POLYMERASE SIGMA-70 FACTOR ECF SUBFAMILY"/>
    <property type="match status" value="1"/>
</dbReference>
<dbReference type="PANTHER" id="PTHR43133">
    <property type="entry name" value="RNA POLYMERASE ECF-TYPE SIGMA FACTO"/>
    <property type="match status" value="1"/>
</dbReference>
<proteinExistence type="inferred from homology"/>
<evidence type="ECO:0000256" key="3">
    <source>
        <dbReference type="ARBA" id="ARBA00023082"/>
    </source>
</evidence>
<dbReference type="InterPro" id="IPR014284">
    <property type="entry name" value="RNA_pol_sigma-70_dom"/>
</dbReference>
<dbReference type="InterPro" id="IPR036388">
    <property type="entry name" value="WH-like_DNA-bd_sf"/>
</dbReference>
<keyword evidence="8" id="KW-1185">Reference proteome</keyword>
<evidence type="ECO:0000256" key="4">
    <source>
        <dbReference type="ARBA" id="ARBA00023163"/>
    </source>
</evidence>
<dbReference type="InterPro" id="IPR013325">
    <property type="entry name" value="RNA_pol_sigma_r2"/>
</dbReference>
<dbReference type="InterPro" id="IPR007627">
    <property type="entry name" value="RNA_pol_sigma70_r2"/>
</dbReference>
<dbReference type="InterPro" id="IPR013249">
    <property type="entry name" value="RNA_pol_sigma70_r4_t2"/>
</dbReference>
<evidence type="ECO:0000313" key="8">
    <source>
        <dbReference type="Proteomes" id="UP000293874"/>
    </source>
</evidence>
<dbReference type="InterPro" id="IPR039425">
    <property type="entry name" value="RNA_pol_sigma-70-like"/>
</dbReference>
<dbReference type="Gene3D" id="1.10.1740.10">
    <property type="match status" value="1"/>
</dbReference>
<dbReference type="SUPFAM" id="SSF88659">
    <property type="entry name" value="Sigma3 and sigma4 domains of RNA polymerase sigma factors"/>
    <property type="match status" value="1"/>
</dbReference>
<evidence type="ECO:0000259" key="6">
    <source>
        <dbReference type="Pfam" id="PF08281"/>
    </source>
</evidence>
<dbReference type="GO" id="GO:0006352">
    <property type="term" value="P:DNA-templated transcription initiation"/>
    <property type="evidence" value="ECO:0007669"/>
    <property type="project" value="InterPro"/>
</dbReference>
<evidence type="ECO:0000313" key="7">
    <source>
        <dbReference type="EMBL" id="RZS76133.1"/>
    </source>
</evidence>
<feature type="domain" description="RNA polymerase sigma-70 region 2" evidence="5">
    <location>
        <begin position="28"/>
        <end position="93"/>
    </location>
</feature>
<dbReference type="GO" id="GO:0016987">
    <property type="term" value="F:sigma factor activity"/>
    <property type="evidence" value="ECO:0007669"/>
    <property type="project" value="UniProtKB-KW"/>
</dbReference>
<evidence type="ECO:0000259" key="5">
    <source>
        <dbReference type="Pfam" id="PF04542"/>
    </source>
</evidence>
<sequence>MPIRQPYDEKELLTLIAEEDEKAFETIFLQYGDLIHAHTLTITKSHIVAKDLVQDVFLRVWLYRDKLPEIRDFRTWLLRIAYNRCFHFLRQQKVQQSGLDTYAAKYGITGETDNSADSPNMLSLQSLVQQAIADMTPQQQKIYRLSREEGLKIPEIAERLGLSASTVKNTLVRALQALRNSIEKSHYSSWMLLIWKTAEIFFDPDRS</sequence>
<dbReference type="CDD" id="cd06171">
    <property type="entry name" value="Sigma70_r4"/>
    <property type="match status" value="1"/>
</dbReference>
<dbReference type="RefSeq" id="WP_158644100.1">
    <property type="nucleotide sequence ID" value="NZ_CP042431.1"/>
</dbReference>
<gene>
    <name evidence="7" type="ORF">EV199_2011</name>
</gene>
<keyword evidence="2" id="KW-0805">Transcription regulation</keyword>
<name>A0A4Q7N511_9BACT</name>
<keyword evidence="3" id="KW-0731">Sigma factor</keyword>
<dbReference type="AlphaFoldDB" id="A0A4Q7N511"/>
<reference evidence="7 8" key="1">
    <citation type="submission" date="2019-02" db="EMBL/GenBank/DDBJ databases">
        <title>Genomic Encyclopedia of Type Strains, Phase IV (KMG-IV): sequencing the most valuable type-strain genomes for metagenomic binning, comparative biology and taxonomic classification.</title>
        <authorList>
            <person name="Goeker M."/>
        </authorList>
    </citation>
    <scope>NUCLEOTIDE SEQUENCE [LARGE SCALE GENOMIC DNA]</scope>
    <source>
        <strain evidence="7 8">DSM 18116</strain>
    </source>
</reference>
<dbReference type="Pfam" id="PF08281">
    <property type="entry name" value="Sigma70_r4_2"/>
    <property type="match status" value="1"/>
</dbReference>
<keyword evidence="4" id="KW-0804">Transcription</keyword>
<dbReference type="SUPFAM" id="SSF88946">
    <property type="entry name" value="Sigma2 domain of RNA polymerase sigma factors"/>
    <property type="match status" value="1"/>
</dbReference>
<evidence type="ECO:0000256" key="1">
    <source>
        <dbReference type="ARBA" id="ARBA00010641"/>
    </source>
</evidence>
<accession>A0A4Q7N511</accession>